<keyword evidence="11" id="KW-1185">Reference proteome</keyword>
<evidence type="ECO:0000259" key="9">
    <source>
        <dbReference type="PROSITE" id="PS50928"/>
    </source>
</evidence>
<accession>A0ABP9S4B9</accession>
<dbReference type="CDD" id="cd06261">
    <property type="entry name" value="TM_PBP2"/>
    <property type="match status" value="1"/>
</dbReference>
<evidence type="ECO:0000256" key="2">
    <source>
        <dbReference type="ARBA" id="ARBA00022448"/>
    </source>
</evidence>
<dbReference type="InterPro" id="IPR050809">
    <property type="entry name" value="UgpAE/MalFG_permease"/>
</dbReference>
<dbReference type="SUPFAM" id="SSF161098">
    <property type="entry name" value="MetI-like"/>
    <property type="match status" value="1"/>
</dbReference>
<gene>
    <name evidence="10" type="ORF">GCM10023346_10140</name>
</gene>
<dbReference type="PROSITE" id="PS50928">
    <property type="entry name" value="ABC_TM1"/>
    <property type="match status" value="1"/>
</dbReference>
<protein>
    <submittedName>
        <fullName evidence="10">Sugar ABC transporter permease</fullName>
    </submittedName>
</protein>
<comment type="subcellular location">
    <subcellularLocation>
        <location evidence="1 7">Cell membrane</location>
        <topology evidence="1 7">Multi-pass membrane protein</topology>
    </subcellularLocation>
</comment>
<feature type="transmembrane region" description="Helical" evidence="7">
    <location>
        <begin position="187"/>
        <end position="213"/>
    </location>
</feature>
<dbReference type="RefSeq" id="WP_345448201.1">
    <property type="nucleotide sequence ID" value="NZ_BAABKK010000006.1"/>
</dbReference>
<evidence type="ECO:0000256" key="7">
    <source>
        <dbReference type="RuleBase" id="RU363032"/>
    </source>
</evidence>
<organism evidence="10 11">
    <name type="scientific">Arthrobacter gyeryongensis</name>
    <dbReference type="NCBI Taxonomy" id="1650592"/>
    <lineage>
        <taxon>Bacteria</taxon>
        <taxon>Bacillati</taxon>
        <taxon>Actinomycetota</taxon>
        <taxon>Actinomycetes</taxon>
        <taxon>Micrococcales</taxon>
        <taxon>Micrococcaceae</taxon>
        <taxon>Arthrobacter</taxon>
    </lineage>
</organism>
<dbReference type="InterPro" id="IPR000515">
    <property type="entry name" value="MetI-like"/>
</dbReference>
<evidence type="ECO:0000313" key="10">
    <source>
        <dbReference type="EMBL" id="GAA5191199.1"/>
    </source>
</evidence>
<comment type="similarity">
    <text evidence="7">Belongs to the binding-protein-dependent transport system permease family.</text>
</comment>
<keyword evidence="3" id="KW-1003">Cell membrane</keyword>
<dbReference type="Proteomes" id="UP001500200">
    <property type="component" value="Unassembled WGS sequence"/>
</dbReference>
<comment type="caution">
    <text evidence="10">The sequence shown here is derived from an EMBL/GenBank/DDBJ whole genome shotgun (WGS) entry which is preliminary data.</text>
</comment>
<evidence type="ECO:0000256" key="1">
    <source>
        <dbReference type="ARBA" id="ARBA00004651"/>
    </source>
</evidence>
<evidence type="ECO:0000256" key="5">
    <source>
        <dbReference type="ARBA" id="ARBA00022989"/>
    </source>
</evidence>
<evidence type="ECO:0000256" key="6">
    <source>
        <dbReference type="ARBA" id="ARBA00023136"/>
    </source>
</evidence>
<feature type="domain" description="ABC transmembrane type-1" evidence="9">
    <location>
        <begin position="99"/>
        <end position="316"/>
    </location>
</feature>
<feature type="transmembrane region" description="Helical" evidence="7">
    <location>
        <begin position="294"/>
        <end position="317"/>
    </location>
</feature>
<reference evidence="11" key="1">
    <citation type="journal article" date="2019" name="Int. J. Syst. Evol. Microbiol.">
        <title>The Global Catalogue of Microorganisms (GCM) 10K type strain sequencing project: providing services to taxonomists for standard genome sequencing and annotation.</title>
        <authorList>
            <consortium name="The Broad Institute Genomics Platform"/>
            <consortium name="The Broad Institute Genome Sequencing Center for Infectious Disease"/>
            <person name="Wu L."/>
            <person name="Ma J."/>
        </authorList>
    </citation>
    <scope>NUCLEOTIDE SEQUENCE [LARGE SCALE GENOMIC DNA]</scope>
    <source>
        <strain evidence="11">JCM 18514</strain>
    </source>
</reference>
<keyword evidence="2 7" id="KW-0813">Transport</keyword>
<dbReference type="PANTHER" id="PTHR43227">
    <property type="entry name" value="BLL4140 PROTEIN"/>
    <property type="match status" value="1"/>
</dbReference>
<feature type="transmembrane region" description="Helical" evidence="7">
    <location>
        <begin position="103"/>
        <end position="123"/>
    </location>
</feature>
<dbReference type="Pfam" id="PF00528">
    <property type="entry name" value="BPD_transp_1"/>
    <property type="match status" value="1"/>
</dbReference>
<feature type="transmembrane region" description="Helical" evidence="7">
    <location>
        <begin position="234"/>
        <end position="256"/>
    </location>
</feature>
<evidence type="ECO:0000256" key="4">
    <source>
        <dbReference type="ARBA" id="ARBA00022692"/>
    </source>
</evidence>
<sequence length="327" mass="35564">MTALASAKADTSGTRNRKPTTAGTSRRRALGKRGLEPWLYLAPAFIVLIALLGYPIFQLINVSLYDYRQAQVSGKAPLQFTGLENYQKLFADPEFWSVLGNTVLFAGACVVLTLLVGTSLAVLATRLRPWVRTALFVVSLGAWATPAVTGSAVWLFLFDPTLGLVNKALVSVGLTQFSGYSWTYDKWSAFGLVASEVVWCSFPFVLVTVYAGIQAISTEVIEAARLDGASMPRIARSIMLPMLRPIVMVVTIQSIIWNFKIFSQIYIITNGGGIAGQNLVLNVYGYQQAFAASLYGLGSALGVIMTALLMIITLVYLRILKRTGEVL</sequence>
<dbReference type="Gene3D" id="1.10.3720.10">
    <property type="entry name" value="MetI-like"/>
    <property type="match status" value="1"/>
</dbReference>
<proteinExistence type="inferred from homology"/>
<dbReference type="EMBL" id="BAABKK010000006">
    <property type="protein sequence ID" value="GAA5191199.1"/>
    <property type="molecule type" value="Genomic_DNA"/>
</dbReference>
<feature type="compositionally biased region" description="Polar residues" evidence="8">
    <location>
        <begin position="9"/>
        <end position="24"/>
    </location>
</feature>
<keyword evidence="5 7" id="KW-1133">Transmembrane helix</keyword>
<dbReference type="PANTHER" id="PTHR43227:SF8">
    <property type="entry name" value="DIACETYLCHITOBIOSE UPTAKE SYSTEM PERMEASE PROTEIN DASB"/>
    <property type="match status" value="1"/>
</dbReference>
<feature type="transmembrane region" description="Helical" evidence="7">
    <location>
        <begin position="135"/>
        <end position="157"/>
    </location>
</feature>
<feature type="transmembrane region" description="Helical" evidence="7">
    <location>
        <begin position="38"/>
        <end position="57"/>
    </location>
</feature>
<evidence type="ECO:0000313" key="11">
    <source>
        <dbReference type="Proteomes" id="UP001500200"/>
    </source>
</evidence>
<dbReference type="InterPro" id="IPR035906">
    <property type="entry name" value="MetI-like_sf"/>
</dbReference>
<evidence type="ECO:0000256" key="8">
    <source>
        <dbReference type="SAM" id="MobiDB-lite"/>
    </source>
</evidence>
<keyword evidence="6 7" id="KW-0472">Membrane</keyword>
<evidence type="ECO:0000256" key="3">
    <source>
        <dbReference type="ARBA" id="ARBA00022475"/>
    </source>
</evidence>
<name>A0ABP9S4B9_9MICC</name>
<keyword evidence="4 7" id="KW-0812">Transmembrane</keyword>
<feature type="region of interest" description="Disordered" evidence="8">
    <location>
        <begin position="1"/>
        <end position="28"/>
    </location>
</feature>